<sequence length="55" mass="6074">MPDFDVKVINTDDYPLIITVDKNSVADVHGRIPAATVVGILRHLADHFEQQATTD</sequence>
<reference evidence="1" key="2">
    <citation type="submission" date="2020-09" db="EMBL/GenBank/DDBJ databases">
        <authorList>
            <person name="Sun Q."/>
            <person name="Ohkuma M."/>
        </authorList>
    </citation>
    <scope>NUCLEOTIDE SEQUENCE</scope>
    <source>
        <strain evidence="1">JCM 4434</strain>
    </source>
</reference>
<name>A0A8H9HZF0_KITAU</name>
<proteinExistence type="predicted"/>
<evidence type="ECO:0000313" key="1">
    <source>
        <dbReference type="EMBL" id="GGU99514.1"/>
    </source>
</evidence>
<dbReference type="EMBL" id="BMUB01000022">
    <property type="protein sequence ID" value="GGU99514.1"/>
    <property type="molecule type" value="Genomic_DNA"/>
</dbReference>
<gene>
    <name evidence="1" type="ORF">GCM10010502_62490</name>
</gene>
<dbReference type="Proteomes" id="UP000610124">
    <property type="component" value="Unassembled WGS sequence"/>
</dbReference>
<comment type="caution">
    <text evidence="1">The sequence shown here is derived from an EMBL/GenBank/DDBJ whole genome shotgun (WGS) entry which is preliminary data.</text>
</comment>
<dbReference type="AlphaFoldDB" id="A0A8H9HZF0"/>
<accession>A0A8H9HZF0</accession>
<protein>
    <submittedName>
        <fullName evidence="1">Uncharacterized protein</fullName>
    </submittedName>
</protein>
<organism evidence="1 2">
    <name type="scientific">Kitasatospora aureofaciens</name>
    <name type="common">Streptomyces aureofaciens</name>
    <dbReference type="NCBI Taxonomy" id="1894"/>
    <lineage>
        <taxon>Bacteria</taxon>
        <taxon>Bacillati</taxon>
        <taxon>Actinomycetota</taxon>
        <taxon>Actinomycetes</taxon>
        <taxon>Kitasatosporales</taxon>
        <taxon>Streptomycetaceae</taxon>
        <taxon>Kitasatospora</taxon>
    </lineage>
</organism>
<reference evidence="1" key="1">
    <citation type="journal article" date="2014" name="Int. J. Syst. Evol. Microbiol.">
        <title>Complete genome sequence of Corynebacterium casei LMG S-19264T (=DSM 44701T), isolated from a smear-ripened cheese.</title>
        <authorList>
            <consortium name="US DOE Joint Genome Institute (JGI-PGF)"/>
            <person name="Walter F."/>
            <person name="Albersmeier A."/>
            <person name="Kalinowski J."/>
            <person name="Ruckert C."/>
        </authorList>
    </citation>
    <scope>NUCLEOTIDE SEQUENCE</scope>
    <source>
        <strain evidence="1">JCM 4434</strain>
    </source>
</reference>
<dbReference type="RefSeq" id="WP_157881888.1">
    <property type="nucleotide sequence ID" value="NZ_BMUB01000022.1"/>
</dbReference>
<dbReference type="GeneID" id="97489190"/>
<evidence type="ECO:0000313" key="2">
    <source>
        <dbReference type="Proteomes" id="UP000610124"/>
    </source>
</evidence>